<evidence type="ECO:0000313" key="2">
    <source>
        <dbReference type="EMBL" id="QWZ09414.1"/>
    </source>
</evidence>
<evidence type="ECO:0000259" key="1">
    <source>
        <dbReference type="Pfam" id="PF10418"/>
    </source>
</evidence>
<evidence type="ECO:0000313" key="3">
    <source>
        <dbReference type="Proteomes" id="UP000683575"/>
    </source>
</evidence>
<sequence>MTTAAPETGAVQVVGEVLSVKRSGRYHHLTLVAPGVPERFRPGTFVAVTVGGAMAETTLRRALPVHRVRATGAYGGTVECVFEATDAGTRWLAAAAPGTPVDVVGPLGRPFALPKEPVTCVLVGHGCASAPLFSLAERLRERDCPVHMLLGAETEAGLFGALEARRATRGVTVATADGSVGLRGGVVDALPDLLTRTGADVVYAAGPADVLHGVALAAETHGAWSQTAVDVPHGCGTGLCLTCVLPVVGEDGGTRMVRACTEGPVFRGDRVRWRDLGGVPADARGAS</sequence>
<organism evidence="2 3">
    <name type="scientific">Nocardioides panacis</name>
    <dbReference type="NCBI Taxonomy" id="2849501"/>
    <lineage>
        <taxon>Bacteria</taxon>
        <taxon>Bacillati</taxon>
        <taxon>Actinomycetota</taxon>
        <taxon>Actinomycetes</taxon>
        <taxon>Propionibacteriales</taxon>
        <taxon>Nocardioidaceae</taxon>
        <taxon>Nocardioides</taxon>
    </lineage>
</organism>
<dbReference type="InterPro" id="IPR012165">
    <property type="entry name" value="Cyt_c3_hydrogenase_gsu"/>
</dbReference>
<dbReference type="Pfam" id="PF10418">
    <property type="entry name" value="DHODB_Fe-S_bind"/>
    <property type="match status" value="1"/>
</dbReference>
<dbReference type="InterPro" id="IPR019480">
    <property type="entry name" value="Dihydroorotate_DH_Fe-S-bd"/>
</dbReference>
<dbReference type="EMBL" id="CP077062">
    <property type="protein sequence ID" value="QWZ09414.1"/>
    <property type="molecule type" value="Genomic_DNA"/>
</dbReference>
<name>A0A975T1Z7_9ACTN</name>
<dbReference type="KEGG" id="nps:KRR39_06495"/>
<dbReference type="InterPro" id="IPR050353">
    <property type="entry name" value="PyrK_electron_transfer"/>
</dbReference>
<dbReference type="Proteomes" id="UP000683575">
    <property type="component" value="Chromosome"/>
</dbReference>
<dbReference type="PANTHER" id="PTHR43513:SF3">
    <property type="entry name" value="DIHYDROOROTATE DEHYDROGENASE B (NAD(+)), ELECTRON TRANSFER SUBUNIT-RELATED"/>
    <property type="match status" value="1"/>
</dbReference>
<feature type="domain" description="Dihydroorotate dehydrogenase electron transfer subunit iron-sulphur cluster binding" evidence="1">
    <location>
        <begin position="234"/>
        <end position="271"/>
    </location>
</feature>
<dbReference type="PANTHER" id="PTHR43513">
    <property type="entry name" value="DIHYDROOROTATE DEHYDROGENASE B (NAD(+)), ELECTRON TRANSFER SUBUNIT"/>
    <property type="match status" value="1"/>
</dbReference>
<keyword evidence="3" id="KW-1185">Reference proteome</keyword>
<dbReference type="PIRSF" id="PIRSF006816">
    <property type="entry name" value="Cyc3_hyd_g"/>
    <property type="match status" value="1"/>
</dbReference>
<dbReference type="AlphaFoldDB" id="A0A975T1Z7"/>
<gene>
    <name evidence="2" type="ORF">KRR39_06495</name>
</gene>
<dbReference type="RefSeq" id="WP_216941260.1">
    <property type="nucleotide sequence ID" value="NZ_CP077062.1"/>
</dbReference>
<accession>A0A975T1Z7</accession>
<reference evidence="2" key="1">
    <citation type="submission" date="2021-06" db="EMBL/GenBank/DDBJ databases">
        <title>Complete genome sequence of Nocardioides sp. G188.</title>
        <authorList>
            <person name="Im W.-T."/>
        </authorList>
    </citation>
    <scope>NUCLEOTIDE SEQUENCE</scope>
    <source>
        <strain evidence="2">G188</strain>
    </source>
</reference>
<protein>
    <recommendedName>
        <fullName evidence="1">Dihydroorotate dehydrogenase electron transfer subunit iron-sulphur cluster binding domain-containing protein</fullName>
    </recommendedName>
</protein>
<proteinExistence type="predicted"/>